<evidence type="ECO:0000256" key="6">
    <source>
        <dbReference type="ARBA" id="ARBA00022741"/>
    </source>
</evidence>
<feature type="domain" description="HAMP" evidence="13">
    <location>
        <begin position="321"/>
        <end position="373"/>
    </location>
</feature>
<dbReference type="EMBL" id="JACHXK010000007">
    <property type="protein sequence ID" value="MBB3111316.1"/>
    <property type="molecule type" value="Genomic_DNA"/>
</dbReference>
<reference evidence="14 15" key="1">
    <citation type="submission" date="2020-08" db="EMBL/GenBank/DDBJ databases">
        <title>Genomic Encyclopedia of Type Strains, Phase III (KMG-III): the genomes of soil and plant-associated and newly described type strains.</title>
        <authorList>
            <person name="Whitman W."/>
        </authorList>
    </citation>
    <scope>NUCLEOTIDE SEQUENCE [LARGE SCALE GENOMIC DNA]</scope>
    <source>
        <strain evidence="14 15">CECT 5862</strain>
    </source>
</reference>
<keyword evidence="15" id="KW-1185">Reference proteome</keyword>
<keyword evidence="3" id="KW-0597">Phosphoprotein</keyword>
<dbReference type="PROSITE" id="PS50885">
    <property type="entry name" value="HAMP"/>
    <property type="match status" value="1"/>
</dbReference>
<dbReference type="RefSeq" id="WP_183601208.1">
    <property type="nucleotide sequence ID" value="NZ_JACHXK010000007.1"/>
</dbReference>
<keyword evidence="8" id="KW-0067">ATP-binding</keyword>
<dbReference type="Gene3D" id="3.30.565.10">
    <property type="entry name" value="Histidine kinase-like ATPase, C-terminal domain"/>
    <property type="match status" value="1"/>
</dbReference>
<dbReference type="GO" id="GO:0005524">
    <property type="term" value="F:ATP binding"/>
    <property type="evidence" value="ECO:0007669"/>
    <property type="project" value="UniProtKB-KW"/>
</dbReference>
<accession>A0A7W5AZV4</accession>
<evidence type="ECO:0000256" key="1">
    <source>
        <dbReference type="ARBA" id="ARBA00004651"/>
    </source>
</evidence>
<keyword evidence="5 12" id="KW-0812">Transmembrane</keyword>
<dbReference type="SUPFAM" id="SSF55874">
    <property type="entry name" value="ATPase domain of HSP90 chaperone/DNA topoisomerase II/histidine kinase"/>
    <property type="match status" value="1"/>
</dbReference>
<dbReference type="PANTHER" id="PTHR34220">
    <property type="entry name" value="SENSOR HISTIDINE KINASE YPDA"/>
    <property type="match status" value="1"/>
</dbReference>
<evidence type="ECO:0000313" key="14">
    <source>
        <dbReference type="EMBL" id="MBB3111316.1"/>
    </source>
</evidence>
<evidence type="ECO:0000256" key="11">
    <source>
        <dbReference type="ARBA" id="ARBA00023136"/>
    </source>
</evidence>
<dbReference type="SUPFAM" id="SSF158472">
    <property type="entry name" value="HAMP domain-like"/>
    <property type="match status" value="1"/>
</dbReference>
<dbReference type="AlphaFoldDB" id="A0A7W5AZV4"/>
<evidence type="ECO:0000259" key="13">
    <source>
        <dbReference type="PROSITE" id="PS50885"/>
    </source>
</evidence>
<dbReference type="SMART" id="SM00304">
    <property type="entry name" value="HAMP"/>
    <property type="match status" value="1"/>
</dbReference>
<name>A0A7W5AZV4_9BACL</name>
<evidence type="ECO:0000313" key="15">
    <source>
        <dbReference type="Proteomes" id="UP000570361"/>
    </source>
</evidence>
<dbReference type="InterPro" id="IPR003660">
    <property type="entry name" value="HAMP_dom"/>
</dbReference>
<keyword evidence="7 14" id="KW-0418">Kinase</keyword>
<evidence type="ECO:0000256" key="8">
    <source>
        <dbReference type="ARBA" id="ARBA00022840"/>
    </source>
</evidence>
<gene>
    <name evidence="14" type="ORF">FHS18_003384</name>
</gene>
<dbReference type="EC" id="2.7.13.3" evidence="14"/>
<comment type="subcellular location">
    <subcellularLocation>
        <location evidence="1">Cell membrane</location>
        <topology evidence="1">Multi-pass membrane protein</topology>
    </subcellularLocation>
</comment>
<keyword evidence="2" id="KW-1003">Cell membrane</keyword>
<evidence type="ECO:0000256" key="5">
    <source>
        <dbReference type="ARBA" id="ARBA00022692"/>
    </source>
</evidence>
<sequence>MKKLWDKLTPLSLFEKIFIVMVISVISVAGMTSWITVQVSQQLFLNTFSLTNSKIVQQIKRNFETFNYSVVTVSNEVMQSASIRNFLSQTGSSSVTNATAFYKMTEQMRRILSGLDVNEVGTIVLGRDERNYFSERGYWLSSVDKLKDHNITALTLNEPSSLNYHFLEDEVGTNGEPLIVASRALMNRSTKEIYGSLFMMIRERDFKQFYSNFTSTGNDVLIMDRSGLIVSSNREEKIGQYSNELLSQAQEIQDKRLKYSTIQNESENVIIVSDYLPTYDFYIVNMVDKKLVDNMLPVTRIILVATAIISAALLILFLITRRLTRSLRMLVRQMSSVTKRNLHNYIEINGSYETRQLGTAFNYMLDELNSYIRQLVDTQREQRNAELAALQRQINPHFLYNTLASVNFLVQRKDNQKATETIHALISLLQNSISNVEETLTVEQEVVNLKHYVFINQVRYGPGITVDYFISPDCLDAKVPKLILQPFMENAFFHGFKGRNNGYIYVMISREVDTLRCEIVDNGVGMDLNTERDALPDSTSNSHLFTGIGIRNVHARILLIYGKDYGVSIQSRPGEGTKIMIRLPFQADET</sequence>
<dbReference type="Proteomes" id="UP000570361">
    <property type="component" value="Unassembled WGS sequence"/>
</dbReference>
<organism evidence="14 15">
    <name type="scientific">Paenibacillus phyllosphaerae</name>
    <dbReference type="NCBI Taxonomy" id="274593"/>
    <lineage>
        <taxon>Bacteria</taxon>
        <taxon>Bacillati</taxon>
        <taxon>Bacillota</taxon>
        <taxon>Bacilli</taxon>
        <taxon>Bacillales</taxon>
        <taxon>Paenibacillaceae</taxon>
        <taxon>Paenibacillus</taxon>
    </lineage>
</organism>
<evidence type="ECO:0000256" key="4">
    <source>
        <dbReference type="ARBA" id="ARBA00022679"/>
    </source>
</evidence>
<feature type="transmembrane region" description="Helical" evidence="12">
    <location>
        <begin position="12"/>
        <end position="35"/>
    </location>
</feature>
<dbReference type="CDD" id="cd06225">
    <property type="entry name" value="HAMP"/>
    <property type="match status" value="1"/>
</dbReference>
<evidence type="ECO:0000256" key="10">
    <source>
        <dbReference type="ARBA" id="ARBA00023012"/>
    </source>
</evidence>
<comment type="caution">
    <text evidence="14">The sequence shown here is derived from an EMBL/GenBank/DDBJ whole genome shotgun (WGS) entry which is preliminary data.</text>
</comment>
<dbReference type="GO" id="GO:0000155">
    <property type="term" value="F:phosphorelay sensor kinase activity"/>
    <property type="evidence" value="ECO:0007669"/>
    <property type="project" value="InterPro"/>
</dbReference>
<proteinExistence type="predicted"/>
<dbReference type="InterPro" id="IPR050640">
    <property type="entry name" value="Bact_2-comp_sensor_kinase"/>
</dbReference>
<evidence type="ECO:0000256" key="3">
    <source>
        <dbReference type="ARBA" id="ARBA00022553"/>
    </source>
</evidence>
<evidence type="ECO:0000256" key="9">
    <source>
        <dbReference type="ARBA" id="ARBA00022989"/>
    </source>
</evidence>
<dbReference type="Pfam" id="PF02518">
    <property type="entry name" value="HATPase_c"/>
    <property type="match status" value="1"/>
</dbReference>
<keyword evidence="6" id="KW-0547">Nucleotide-binding</keyword>
<keyword evidence="10" id="KW-0902">Two-component regulatory system</keyword>
<dbReference type="InterPro" id="IPR010559">
    <property type="entry name" value="Sig_transdc_His_kin_internal"/>
</dbReference>
<keyword evidence="9 12" id="KW-1133">Transmembrane helix</keyword>
<dbReference type="PANTHER" id="PTHR34220:SF11">
    <property type="entry name" value="SENSOR PROTEIN KINASE HPTS"/>
    <property type="match status" value="1"/>
</dbReference>
<evidence type="ECO:0000256" key="2">
    <source>
        <dbReference type="ARBA" id="ARBA00022475"/>
    </source>
</evidence>
<dbReference type="GO" id="GO:0005886">
    <property type="term" value="C:plasma membrane"/>
    <property type="evidence" value="ECO:0007669"/>
    <property type="project" value="UniProtKB-SubCell"/>
</dbReference>
<keyword evidence="4 14" id="KW-0808">Transferase</keyword>
<evidence type="ECO:0000256" key="7">
    <source>
        <dbReference type="ARBA" id="ARBA00022777"/>
    </source>
</evidence>
<dbReference type="InterPro" id="IPR003594">
    <property type="entry name" value="HATPase_dom"/>
</dbReference>
<dbReference type="Pfam" id="PF06580">
    <property type="entry name" value="His_kinase"/>
    <property type="match status" value="1"/>
</dbReference>
<protein>
    <submittedName>
        <fullName evidence="14">Two-component system sensor histidine kinase YesM</fullName>
        <ecNumber evidence="14">2.7.13.3</ecNumber>
    </submittedName>
</protein>
<evidence type="ECO:0000256" key="12">
    <source>
        <dbReference type="SAM" id="Phobius"/>
    </source>
</evidence>
<dbReference type="InterPro" id="IPR036890">
    <property type="entry name" value="HATPase_C_sf"/>
</dbReference>
<dbReference type="Pfam" id="PF00672">
    <property type="entry name" value="HAMP"/>
    <property type="match status" value="1"/>
</dbReference>
<feature type="transmembrane region" description="Helical" evidence="12">
    <location>
        <begin position="301"/>
        <end position="319"/>
    </location>
</feature>
<dbReference type="Gene3D" id="6.10.340.10">
    <property type="match status" value="1"/>
</dbReference>
<keyword evidence="11 12" id="KW-0472">Membrane</keyword>